<sequence>MRILVIVHTVSSWGGVQEWALTLIQGLASKGYTVGVIAPTQRLIDEAKEAGARGLRSDLAESDLSECLGWVQESGWDVIVSSPMRSREVSQYLYQKTGIPFVATFHGVYSDYVQSWKDEAGALVAVTGLLAKMVHQIGGVPLEQVAVIPNGVPESELARPGVSFEDKMEEGVLRIAMASRLDIDKLKQLEALDNLVTLLSDQGVERVHATIMGDGSGRGYFNSRLRELSERNSGFTYRLSGWLSLPDMLAELEHSTVSLTAGRTALHSLAVGTPVIGVGAREYVGLFASSHVDAIADSNFGDYFTPQGFEPTADLSLLLNPGSYAQLAAKGREWVRQCYTAESMIESFENLLARIV</sequence>
<name>A0A3Q9G3C1_9ACTO</name>
<dbReference type="AlphaFoldDB" id="A0A3Q9G3C1"/>
<gene>
    <name evidence="4" type="ORF">EJ997_03175</name>
</gene>
<evidence type="ECO:0000256" key="2">
    <source>
        <dbReference type="ARBA" id="ARBA00022679"/>
    </source>
</evidence>
<dbReference type="Proteomes" id="UP000280344">
    <property type="component" value="Chromosome"/>
</dbReference>
<keyword evidence="2" id="KW-0808">Transferase</keyword>
<protein>
    <recommendedName>
        <fullName evidence="3">Glycosyltransferase subfamily 4-like N-terminal domain-containing protein</fullName>
    </recommendedName>
</protein>
<evidence type="ECO:0000256" key="1">
    <source>
        <dbReference type="ARBA" id="ARBA00022676"/>
    </source>
</evidence>
<dbReference type="Gene3D" id="3.40.50.2000">
    <property type="entry name" value="Glycogen Phosphorylase B"/>
    <property type="match status" value="2"/>
</dbReference>
<dbReference type="RefSeq" id="WP_126703298.1">
    <property type="nucleotide sequence ID" value="NZ_CP034593.1"/>
</dbReference>
<dbReference type="PANTHER" id="PTHR12526:SF636">
    <property type="entry name" value="BLL3647 PROTEIN"/>
    <property type="match status" value="1"/>
</dbReference>
<keyword evidence="1" id="KW-0328">Glycosyltransferase</keyword>
<dbReference type="EMBL" id="CP034593">
    <property type="protein sequence ID" value="AZQ76490.1"/>
    <property type="molecule type" value="Genomic_DNA"/>
</dbReference>
<evidence type="ECO:0000313" key="4">
    <source>
        <dbReference type="EMBL" id="AZQ76490.1"/>
    </source>
</evidence>
<keyword evidence="5" id="KW-1185">Reference proteome</keyword>
<dbReference type="Pfam" id="PF13439">
    <property type="entry name" value="Glyco_transf_4"/>
    <property type="match status" value="1"/>
</dbReference>
<dbReference type="InterPro" id="IPR028098">
    <property type="entry name" value="Glyco_trans_4-like_N"/>
</dbReference>
<dbReference type="GO" id="GO:0016757">
    <property type="term" value="F:glycosyltransferase activity"/>
    <property type="evidence" value="ECO:0007669"/>
    <property type="project" value="UniProtKB-KW"/>
</dbReference>
<dbReference type="SUPFAM" id="SSF53756">
    <property type="entry name" value="UDP-Glycosyltransferase/glycogen phosphorylase"/>
    <property type="match status" value="1"/>
</dbReference>
<dbReference type="KEGG" id="flh:EJ997_03175"/>
<evidence type="ECO:0000259" key="3">
    <source>
        <dbReference type="Pfam" id="PF13439"/>
    </source>
</evidence>
<accession>A0A3Q9G3C1</accession>
<dbReference type="PANTHER" id="PTHR12526">
    <property type="entry name" value="GLYCOSYLTRANSFERASE"/>
    <property type="match status" value="1"/>
</dbReference>
<proteinExistence type="predicted"/>
<dbReference type="OrthoDB" id="9790710at2"/>
<dbReference type="CDD" id="cd03801">
    <property type="entry name" value="GT4_PimA-like"/>
    <property type="match status" value="1"/>
</dbReference>
<evidence type="ECO:0000313" key="5">
    <source>
        <dbReference type="Proteomes" id="UP000280344"/>
    </source>
</evidence>
<reference evidence="4 5" key="1">
    <citation type="submission" date="2018-12" db="EMBL/GenBank/DDBJ databases">
        <title>Complete genome sequence of Flaviflexus sp. H23T48.</title>
        <authorList>
            <person name="Bae J.-W."/>
            <person name="Lee J.-Y."/>
        </authorList>
    </citation>
    <scope>NUCLEOTIDE SEQUENCE [LARGE SCALE GENOMIC DNA]</scope>
    <source>
        <strain evidence="4 5">H23T48</strain>
    </source>
</reference>
<feature type="domain" description="Glycosyltransferase subfamily 4-like N-terminal" evidence="3">
    <location>
        <begin position="13"/>
        <end position="154"/>
    </location>
</feature>
<organism evidence="4 5">
    <name type="scientific">Flaviflexus ciconiae</name>
    <dbReference type="NCBI Taxonomy" id="2496867"/>
    <lineage>
        <taxon>Bacteria</taxon>
        <taxon>Bacillati</taxon>
        <taxon>Actinomycetota</taxon>
        <taxon>Actinomycetes</taxon>
        <taxon>Actinomycetales</taxon>
        <taxon>Actinomycetaceae</taxon>
        <taxon>Flaviflexus</taxon>
    </lineage>
</organism>